<accession>A0AAN9U9C1</accession>
<name>A0AAN9U9C1_9PEZI</name>
<feature type="domain" description="Ecp2 effector protein-like" evidence="2">
    <location>
        <begin position="64"/>
        <end position="172"/>
    </location>
</feature>
<feature type="signal peptide" evidence="1">
    <location>
        <begin position="1"/>
        <end position="22"/>
    </location>
</feature>
<evidence type="ECO:0000259" key="2">
    <source>
        <dbReference type="Pfam" id="PF14856"/>
    </source>
</evidence>
<feature type="chain" id="PRO_5042964626" description="Ecp2 effector protein-like domain-containing protein" evidence="1">
    <location>
        <begin position="23"/>
        <end position="198"/>
    </location>
</feature>
<sequence>MQFAVVFFNILFSLVLSSGALAGPVYGNPALTPRSFVPEHIVWNSNANRTQSPWAPSVGSVKACQRTTYYSGTPAAGIRRSDCQDLVTQLKSDPGYWELWWWDKTSGYKTLTSNGTCNLAISRLDGKKSALNLASDVAIIGNSDVVEILDHILNYGSAEDLNSNNVAGEMKCQWYFANNTTMGFVVRNNDAVRDTCSP</sequence>
<reference evidence="3 4" key="1">
    <citation type="journal article" date="2023" name="PLoS ONE">
        <title>Cytospora paraplurivora sp. nov. isolated from orchards with fruit tree decline syndrome in Ontario, Canada.</title>
        <authorList>
            <person name="Ilyukhin E."/>
            <person name="Nguyen H.D.T."/>
            <person name="Castle A.J."/>
            <person name="Ellouze W."/>
        </authorList>
    </citation>
    <scope>NUCLEOTIDE SEQUENCE [LARGE SCALE GENOMIC DNA]</scope>
    <source>
        <strain evidence="3 4">FDS-564</strain>
    </source>
</reference>
<comment type="caution">
    <text evidence="3">The sequence shown here is derived from an EMBL/GenBank/DDBJ whole genome shotgun (WGS) entry which is preliminary data.</text>
</comment>
<evidence type="ECO:0000256" key="1">
    <source>
        <dbReference type="SAM" id="SignalP"/>
    </source>
</evidence>
<dbReference type="InterPro" id="IPR029226">
    <property type="entry name" value="Ecp2-like"/>
</dbReference>
<protein>
    <recommendedName>
        <fullName evidence="2">Ecp2 effector protein-like domain-containing protein</fullName>
    </recommendedName>
</protein>
<dbReference type="EMBL" id="JAJSPL020000018">
    <property type="protein sequence ID" value="KAK7741000.1"/>
    <property type="molecule type" value="Genomic_DNA"/>
</dbReference>
<gene>
    <name evidence="3" type="ORF">SLS53_005063</name>
</gene>
<proteinExistence type="predicted"/>
<evidence type="ECO:0000313" key="3">
    <source>
        <dbReference type="EMBL" id="KAK7741000.1"/>
    </source>
</evidence>
<evidence type="ECO:0000313" key="4">
    <source>
        <dbReference type="Proteomes" id="UP001320245"/>
    </source>
</evidence>
<organism evidence="3 4">
    <name type="scientific">Cytospora paraplurivora</name>
    <dbReference type="NCBI Taxonomy" id="2898453"/>
    <lineage>
        <taxon>Eukaryota</taxon>
        <taxon>Fungi</taxon>
        <taxon>Dikarya</taxon>
        <taxon>Ascomycota</taxon>
        <taxon>Pezizomycotina</taxon>
        <taxon>Sordariomycetes</taxon>
        <taxon>Sordariomycetidae</taxon>
        <taxon>Diaporthales</taxon>
        <taxon>Cytosporaceae</taxon>
        <taxon>Cytospora</taxon>
    </lineage>
</organism>
<keyword evidence="4" id="KW-1185">Reference proteome</keyword>
<dbReference type="Proteomes" id="UP001320245">
    <property type="component" value="Unassembled WGS sequence"/>
</dbReference>
<dbReference type="AlphaFoldDB" id="A0AAN9U9C1"/>
<dbReference type="Pfam" id="PF14856">
    <property type="entry name" value="Hce2"/>
    <property type="match status" value="1"/>
</dbReference>
<keyword evidence="1" id="KW-0732">Signal</keyword>